<evidence type="ECO:0000259" key="1">
    <source>
        <dbReference type="PROSITE" id="PS50127"/>
    </source>
</evidence>
<dbReference type="InterPro" id="IPR011990">
    <property type="entry name" value="TPR-like_helical_dom_sf"/>
</dbReference>
<dbReference type="Gene3D" id="1.25.40.10">
    <property type="entry name" value="Tetratricopeptide repeat domain"/>
    <property type="match status" value="1"/>
</dbReference>
<keyword evidence="3" id="KW-1185">Reference proteome</keyword>
<dbReference type="SUPFAM" id="SSF48452">
    <property type="entry name" value="TPR-like"/>
    <property type="match status" value="2"/>
</dbReference>
<dbReference type="Proteomes" id="UP001445335">
    <property type="component" value="Unassembled WGS sequence"/>
</dbReference>
<gene>
    <name evidence="2" type="ORF">WJX81_001878</name>
</gene>
<dbReference type="InterPro" id="IPR000608">
    <property type="entry name" value="UBC"/>
</dbReference>
<protein>
    <recommendedName>
        <fullName evidence="1">UBC core domain-containing protein</fullName>
    </recommendedName>
</protein>
<organism evidence="2 3">
    <name type="scientific">Elliptochloris bilobata</name>
    <dbReference type="NCBI Taxonomy" id="381761"/>
    <lineage>
        <taxon>Eukaryota</taxon>
        <taxon>Viridiplantae</taxon>
        <taxon>Chlorophyta</taxon>
        <taxon>core chlorophytes</taxon>
        <taxon>Trebouxiophyceae</taxon>
        <taxon>Trebouxiophyceae incertae sedis</taxon>
        <taxon>Elliptochloris clade</taxon>
        <taxon>Elliptochloris</taxon>
    </lineage>
</organism>
<comment type="caution">
    <text evidence="2">The sequence shown here is derived from an EMBL/GenBank/DDBJ whole genome shotgun (WGS) entry which is preliminary data.</text>
</comment>
<feature type="domain" description="UBC core" evidence="1">
    <location>
        <begin position="5"/>
        <end position="154"/>
    </location>
</feature>
<dbReference type="EMBL" id="JALJOU010000040">
    <property type="protein sequence ID" value="KAK9832589.1"/>
    <property type="molecule type" value="Genomic_DNA"/>
</dbReference>
<proteinExistence type="predicted"/>
<dbReference type="PROSITE" id="PS50127">
    <property type="entry name" value="UBC_2"/>
    <property type="match status" value="1"/>
</dbReference>
<dbReference type="SMART" id="SM00212">
    <property type="entry name" value="UBCc"/>
    <property type="match status" value="1"/>
</dbReference>
<dbReference type="CDD" id="cd23799">
    <property type="entry name" value="UBCc_UBE2J"/>
    <property type="match status" value="1"/>
</dbReference>
<evidence type="ECO:0000313" key="3">
    <source>
        <dbReference type="Proteomes" id="UP001445335"/>
    </source>
</evidence>
<dbReference type="InterPro" id="IPR016135">
    <property type="entry name" value="UBQ-conjugating_enzyme/RWD"/>
</dbReference>
<reference evidence="2 3" key="1">
    <citation type="journal article" date="2024" name="Nat. Commun.">
        <title>Phylogenomics reveals the evolutionary origins of lichenization in chlorophyte algae.</title>
        <authorList>
            <person name="Puginier C."/>
            <person name="Libourel C."/>
            <person name="Otte J."/>
            <person name="Skaloud P."/>
            <person name="Haon M."/>
            <person name="Grisel S."/>
            <person name="Petersen M."/>
            <person name="Berrin J.G."/>
            <person name="Delaux P.M."/>
            <person name="Dal Grande F."/>
            <person name="Keller J."/>
        </authorList>
    </citation>
    <scope>NUCLEOTIDE SEQUENCE [LARGE SCALE GENOMIC DNA]</scope>
    <source>
        <strain evidence="2 3">SAG 245.80</strain>
    </source>
</reference>
<dbReference type="Gene3D" id="3.10.110.10">
    <property type="entry name" value="Ubiquitin Conjugating Enzyme"/>
    <property type="match status" value="1"/>
</dbReference>
<dbReference type="InterPro" id="IPR019734">
    <property type="entry name" value="TPR_rpt"/>
</dbReference>
<sequence>MPPKVCVNKLKREMKDFISAPPPHIPAIHVNEGNLLEWHFLIEGPPDTPYAGGFYIGKLRFPGEYPFKPPSILMLTPNARFETGTRLCLSMSDFHPETWSPLWSVATILTGLLSFMLESEITTGSLETSDAAKMAMARASVAWNLRQPQLATMFPQLRNLPSPGGQAAPPAPDVADGAAEASVQAEVAVQQVEVCDADWAAVRIAEARLTEGDPAAAAACMDRALKRHRNGRPPAVLLMAKAAALARAGDLDAAAALAQEAAALPAAALPPPAAPSSNPKAGEVDLAALDPAACQRAWRAAAQAKDEGNAAYRQGKPDAARAAYERALHAEPACATVACNLAAALGALGRHEEAAAAARRSLGVSTAYGKARRRLADSLLACGRYGEAAELYMELVKAVPGDAALQAALRSCQSHASAESKFA</sequence>
<dbReference type="Pfam" id="PF00179">
    <property type="entry name" value="UQ_con"/>
    <property type="match status" value="1"/>
</dbReference>
<dbReference type="Pfam" id="PF13432">
    <property type="entry name" value="TPR_16"/>
    <property type="match status" value="2"/>
</dbReference>
<accession>A0AAW1RG53</accession>
<evidence type="ECO:0000313" key="2">
    <source>
        <dbReference type="EMBL" id="KAK9832589.1"/>
    </source>
</evidence>
<dbReference type="InterPro" id="IPR050113">
    <property type="entry name" value="Ub_conjugating_enzyme"/>
</dbReference>
<name>A0AAW1RG53_9CHLO</name>
<dbReference type="AlphaFoldDB" id="A0AAW1RG53"/>
<dbReference type="PANTHER" id="PTHR24067">
    <property type="entry name" value="UBIQUITIN-CONJUGATING ENZYME E2"/>
    <property type="match status" value="1"/>
</dbReference>
<dbReference type="SMART" id="SM00028">
    <property type="entry name" value="TPR"/>
    <property type="match status" value="3"/>
</dbReference>
<dbReference type="SUPFAM" id="SSF54495">
    <property type="entry name" value="UBC-like"/>
    <property type="match status" value="1"/>
</dbReference>